<evidence type="ECO:0000313" key="2">
    <source>
        <dbReference type="Proteomes" id="UP000005940"/>
    </source>
</evidence>
<organism evidence="1 2">
    <name type="scientific">Streptomyces tsukubensis (strain DSM 42081 / NBRC 108919 / NRRL 18488 / 9993)</name>
    <dbReference type="NCBI Taxonomy" id="1114943"/>
    <lineage>
        <taxon>Bacteria</taxon>
        <taxon>Bacillati</taxon>
        <taxon>Actinomycetota</taxon>
        <taxon>Actinomycetes</taxon>
        <taxon>Kitasatosporales</taxon>
        <taxon>Streptomycetaceae</taxon>
        <taxon>Streptomyces</taxon>
    </lineage>
</organism>
<accession>I2NB02</accession>
<dbReference type="AlphaFoldDB" id="I2NB02"/>
<sequence length="207" mass="21663">MADIPATASRRPGTRAGRILLRLDRAAHRPWFLPALSVFPLSDYVLPVLPNQLLLVGVSALHPRRWRAVALTFVTASAAGAFLVASVVQSAGLRLLEKVGGETGGAGEFVAQHGVLALAVLALLPWTPRLAVVACALAGISPWAIALAVLAARPLPVALLAATGARAPRLLRRFRRIDRVLTEVRAAGDGRRASQGAEPGPRPGTLG</sequence>
<proteinExistence type="predicted"/>
<protein>
    <submittedName>
        <fullName evidence="1">Uncharacterized protein</fullName>
    </submittedName>
</protein>
<dbReference type="EMBL" id="CP029159">
    <property type="protein sequence ID" value="QKM66124.1"/>
    <property type="molecule type" value="Genomic_DNA"/>
</dbReference>
<name>I2NB02_STRT9</name>
<gene>
    <name evidence="1" type="ORF">STSU_002070</name>
</gene>
<evidence type="ECO:0000313" key="1">
    <source>
        <dbReference type="EMBL" id="QKM66124.1"/>
    </source>
</evidence>
<dbReference type="Proteomes" id="UP000005940">
    <property type="component" value="Chromosome"/>
</dbReference>
<dbReference type="RefSeq" id="WP_006344943.1">
    <property type="nucleotide sequence ID" value="NZ_CP029159.1"/>
</dbReference>
<reference evidence="1 2" key="1">
    <citation type="journal article" date="2012" name="J. Bacteriol.">
        <title>Draft genome of Streptomyces tsukubaensis NRRL 18488, the producer of the clinically important immunosuppressant tacrolimus (FK506).</title>
        <authorList>
            <person name="Barreiro C."/>
            <person name="Prieto C."/>
            <person name="Sola-Landa A."/>
            <person name="Solera E."/>
            <person name="Martinez-Castro M."/>
            <person name="Perez-Redondo R."/>
            <person name="Garcia-Estrada C."/>
            <person name="Aparicio J.F."/>
            <person name="Fernandez-Martinez L.T."/>
            <person name="Santos-Aberturas J."/>
            <person name="Salehi-Najafabadi Z."/>
            <person name="Rodriguez-Garcia A."/>
            <person name="Tauch A."/>
            <person name="Martin J.F."/>
        </authorList>
    </citation>
    <scope>NUCLEOTIDE SEQUENCE [LARGE SCALE GENOMIC DNA]</scope>
    <source>
        <strain evidence="2">DSM 42081 / NBRC 108919 / NRRL 18488 / 9993</strain>
    </source>
</reference>
<keyword evidence="2" id="KW-1185">Reference proteome</keyword>